<dbReference type="InterPro" id="IPR005161">
    <property type="entry name" value="Ku_N"/>
</dbReference>
<dbReference type="WBParaSite" id="ACOC_0000480101-mRNA-1">
    <property type="protein sequence ID" value="ACOC_0000480101-mRNA-1"/>
    <property type="gene ID" value="ACOC_0000480101"/>
</dbReference>
<dbReference type="STRING" id="334426.A0A158PG42"/>
<dbReference type="InterPro" id="IPR016194">
    <property type="entry name" value="SPOC-like_C_dom_sf"/>
</dbReference>
<comment type="similarity">
    <text evidence="2">Belongs to the ku70 family.</text>
</comment>
<dbReference type="InterPro" id="IPR027388">
    <property type="entry name" value="Ku70_bridge/pillars_dom_sf"/>
</dbReference>
<keyword evidence="3" id="KW-0547">Nucleotide-binding</keyword>
<evidence type="ECO:0000313" key="15">
    <source>
        <dbReference type="WBParaSite" id="ACOC_0000480101-mRNA-1"/>
    </source>
</evidence>
<gene>
    <name evidence="13" type="ORF">ACOC_LOCUS4802</name>
</gene>
<dbReference type="InterPro" id="IPR047087">
    <property type="entry name" value="KU70_core_dom"/>
</dbReference>
<dbReference type="Gene3D" id="1.10.1600.10">
    <property type="match status" value="1"/>
</dbReference>
<dbReference type="SMART" id="SM00559">
    <property type="entry name" value="Ku78"/>
    <property type="match status" value="1"/>
</dbReference>
<dbReference type="InterPro" id="IPR036465">
    <property type="entry name" value="vWFA_dom_sf"/>
</dbReference>
<dbReference type="GO" id="GO:0042162">
    <property type="term" value="F:telomeric DNA binding"/>
    <property type="evidence" value="ECO:0007669"/>
    <property type="project" value="TreeGrafter"/>
</dbReference>
<dbReference type="GO" id="GO:0043564">
    <property type="term" value="C:Ku70:Ku80 complex"/>
    <property type="evidence" value="ECO:0007669"/>
    <property type="project" value="TreeGrafter"/>
</dbReference>
<evidence type="ECO:0000256" key="11">
    <source>
        <dbReference type="ARBA" id="ARBA00023242"/>
    </source>
</evidence>
<dbReference type="Proteomes" id="UP000267027">
    <property type="component" value="Unassembled WGS sequence"/>
</dbReference>
<organism evidence="15">
    <name type="scientific">Angiostrongylus costaricensis</name>
    <name type="common">Nematode worm</name>
    <dbReference type="NCBI Taxonomy" id="334426"/>
    <lineage>
        <taxon>Eukaryota</taxon>
        <taxon>Metazoa</taxon>
        <taxon>Ecdysozoa</taxon>
        <taxon>Nematoda</taxon>
        <taxon>Chromadorea</taxon>
        <taxon>Rhabditida</taxon>
        <taxon>Rhabditina</taxon>
        <taxon>Rhabditomorpha</taxon>
        <taxon>Strongyloidea</taxon>
        <taxon>Metastrongylidae</taxon>
        <taxon>Angiostrongylus</taxon>
    </lineage>
</organism>
<dbReference type="Gene3D" id="3.40.50.410">
    <property type="entry name" value="von Willebrand factor, type A domain"/>
    <property type="match status" value="1"/>
</dbReference>
<keyword evidence="5" id="KW-0378">Hydrolase</keyword>
<dbReference type="GO" id="GO:0000723">
    <property type="term" value="P:telomere maintenance"/>
    <property type="evidence" value="ECO:0007669"/>
    <property type="project" value="TreeGrafter"/>
</dbReference>
<dbReference type="OrthoDB" id="3249161at2759"/>
<evidence type="ECO:0000256" key="4">
    <source>
        <dbReference type="ARBA" id="ARBA00022763"/>
    </source>
</evidence>
<evidence type="ECO:0000259" key="12">
    <source>
        <dbReference type="SMART" id="SM00559"/>
    </source>
</evidence>
<dbReference type="AlphaFoldDB" id="A0A158PG42"/>
<evidence type="ECO:0000256" key="2">
    <source>
        <dbReference type="ARBA" id="ARBA00005240"/>
    </source>
</evidence>
<evidence type="ECO:0000256" key="6">
    <source>
        <dbReference type="ARBA" id="ARBA00022806"/>
    </source>
</evidence>
<dbReference type="SUPFAM" id="SSF100939">
    <property type="entry name" value="SPOC domain-like"/>
    <property type="match status" value="1"/>
</dbReference>
<dbReference type="Pfam" id="PF02735">
    <property type="entry name" value="Ku"/>
    <property type="match status" value="1"/>
</dbReference>
<dbReference type="PANTHER" id="PTHR12604:SF2">
    <property type="entry name" value="X-RAY REPAIR CROSS-COMPLEMENTING PROTEIN 6"/>
    <property type="match status" value="1"/>
</dbReference>
<dbReference type="GO" id="GO:0006303">
    <property type="term" value="P:double-strand break repair via nonhomologous end joining"/>
    <property type="evidence" value="ECO:0007669"/>
    <property type="project" value="InterPro"/>
</dbReference>
<dbReference type="CDD" id="cd00788">
    <property type="entry name" value="KU70"/>
    <property type="match status" value="1"/>
</dbReference>
<dbReference type="Gene3D" id="4.10.970.10">
    <property type="entry name" value="Ku70, bridge and pillars"/>
    <property type="match status" value="1"/>
</dbReference>
<keyword evidence="7" id="KW-0067">ATP-binding</keyword>
<sequence>MVDDENDEMELDVSAETNKKYTVFWIDGGANMFENGVDCDFKRAVKAVFIQLLKIGCSGSRSHRYGLFIANTALSETRLPGAVKHCVEWFDLKVRSDHESGEDQRRVCTLKEFLDEEDIKSAFDKRFGGHCKCDLSTLLWYTRKIFIEQGLSQRQQTVVYITNDTNPFEENWETQIEGYFTRMMKGVESFRRQKGRRTMGEFSVVLLRPQGSEDDENYERDTRVWRQLDPKIDVSTSIEDLETHYALASEARPPPKEYLDYETEMPLEKQQVWLPRTDSPPSHSATSVIDTRSNEEIDSLAETAWLGEVFILKKKAITIGGECIVNDQAELEALTRFDAKGIVLLGFKPLSKIDFGNHILPSRFLYPDESSVLGSACLYRALLERCWQRKMAMICRFCSRANQKVRLVALVPHMSEKNESRSDAIRDYDFDGFHVVFLPFAEDVRDVSEKLKCPQGEWPKPSAADVSVASAFVKKLTGSYTPSQYENPRLQSFYSMVIEHVVGERIIQPTDTLLPYHARPEWAERVKKEMVNLIGHFNLENLNQMAPGAGQKRLHASKSTCFQHRFQLDKLTTVQLRAAIAQHLACAVKQGTKKADMVEMLRKYFSA</sequence>
<evidence type="ECO:0000256" key="3">
    <source>
        <dbReference type="ARBA" id="ARBA00022741"/>
    </source>
</evidence>
<dbReference type="Gene3D" id="2.40.290.10">
    <property type="match status" value="1"/>
</dbReference>
<evidence type="ECO:0000256" key="10">
    <source>
        <dbReference type="ARBA" id="ARBA00023204"/>
    </source>
</evidence>
<comment type="subcellular location">
    <subcellularLocation>
        <location evidence="1">Nucleus</location>
    </subcellularLocation>
</comment>
<keyword evidence="9" id="KW-0233">DNA recombination</keyword>
<dbReference type="SUPFAM" id="SSF53300">
    <property type="entry name" value="vWA-like"/>
    <property type="match status" value="1"/>
</dbReference>
<keyword evidence="11" id="KW-0539">Nucleus</keyword>
<evidence type="ECO:0000256" key="1">
    <source>
        <dbReference type="ARBA" id="ARBA00004123"/>
    </source>
</evidence>
<reference evidence="15" key="1">
    <citation type="submission" date="2016-04" db="UniProtKB">
        <authorList>
            <consortium name="WormBaseParasite"/>
        </authorList>
    </citation>
    <scope>IDENTIFICATION</scope>
</reference>
<evidence type="ECO:0000313" key="13">
    <source>
        <dbReference type="EMBL" id="VDM56387.1"/>
    </source>
</evidence>
<accession>A0A158PG42</accession>
<keyword evidence="14" id="KW-1185">Reference proteome</keyword>
<name>A0A158PG42_ANGCS</name>
<keyword evidence="4" id="KW-0227">DNA damage</keyword>
<feature type="domain" description="Ku" evidence="12">
    <location>
        <begin position="308"/>
        <end position="455"/>
    </location>
</feature>
<dbReference type="GO" id="GO:0005524">
    <property type="term" value="F:ATP binding"/>
    <property type="evidence" value="ECO:0007669"/>
    <property type="project" value="UniProtKB-KW"/>
</dbReference>
<dbReference type="GO" id="GO:0006310">
    <property type="term" value="P:DNA recombination"/>
    <property type="evidence" value="ECO:0007669"/>
    <property type="project" value="UniProtKB-KW"/>
</dbReference>
<evidence type="ECO:0000256" key="7">
    <source>
        <dbReference type="ARBA" id="ARBA00022840"/>
    </source>
</evidence>
<evidence type="ECO:0000256" key="5">
    <source>
        <dbReference type="ARBA" id="ARBA00022801"/>
    </source>
</evidence>
<keyword evidence="6" id="KW-0347">Helicase</keyword>
<dbReference type="PANTHER" id="PTHR12604">
    <property type="entry name" value="KU AUTOANTIGEN DNA HELICASE"/>
    <property type="match status" value="1"/>
</dbReference>
<dbReference type="Pfam" id="PF03731">
    <property type="entry name" value="Ku_N"/>
    <property type="match status" value="1"/>
</dbReference>
<evidence type="ECO:0000256" key="9">
    <source>
        <dbReference type="ARBA" id="ARBA00023172"/>
    </source>
</evidence>
<dbReference type="InterPro" id="IPR006164">
    <property type="entry name" value="DNA_bd_Ku70/Ku80"/>
</dbReference>
<evidence type="ECO:0000256" key="8">
    <source>
        <dbReference type="ARBA" id="ARBA00023125"/>
    </source>
</evidence>
<reference evidence="13 14" key="2">
    <citation type="submission" date="2018-11" db="EMBL/GenBank/DDBJ databases">
        <authorList>
            <consortium name="Pathogen Informatics"/>
        </authorList>
    </citation>
    <scope>NUCLEOTIDE SEQUENCE [LARGE SCALE GENOMIC DNA]</scope>
    <source>
        <strain evidence="13 14">Costa Rica</strain>
    </source>
</reference>
<evidence type="ECO:0000313" key="14">
    <source>
        <dbReference type="Proteomes" id="UP000267027"/>
    </source>
</evidence>
<dbReference type="EMBL" id="UYYA01003831">
    <property type="protein sequence ID" value="VDM56387.1"/>
    <property type="molecule type" value="Genomic_DNA"/>
</dbReference>
<keyword evidence="8" id="KW-0238">DNA-binding</keyword>
<dbReference type="GO" id="GO:0003690">
    <property type="term" value="F:double-stranded DNA binding"/>
    <property type="evidence" value="ECO:0007669"/>
    <property type="project" value="TreeGrafter"/>
</dbReference>
<dbReference type="GO" id="GO:0004386">
    <property type="term" value="F:helicase activity"/>
    <property type="evidence" value="ECO:0007669"/>
    <property type="project" value="UniProtKB-KW"/>
</dbReference>
<keyword evidence="10" id="KW-0234">DNA repair</keyword>
<dbReference type="GO" id="GO:0016787">
    <property type="term" value="F:hydrolase activity"/>
    <property type="evidence" value="ECO:0007669"/>
    <property type="project" value="UniProtKB-KW"/>
</dbReference>
<proteinExistence type="inferred from homology"/>
<dbReference type="OMA" id="MVMEAKP"/>
<protein>
    <submittedName>
        <fullName evidence="15">Ku domain-containing protein</fullName>
    </submittedName>
</protein>